<proteinExistence type="predicted"/>
<keyword evidence="2" id="KW-1185">Reference proteome</keyword>
<accession>M2UNK5</accession>
<dbReference type="AlphaFoldDB" id="M2UNK5"/>
<dbReference type="OMA" id="YFIRENI"/>
<organism evidence="1 2">
    <name type="scientific">Cochliobolus heterostrophus (strain C5 / ATCC 48332 / race O)</name>
    <name type="common">Southern corn leaf blight fungus</name>
    <name type="synonym">Bipolaris maydis</name>
    <dbReference type="NCBI Taxonomy" id="701091"/>
    <lineage>
        <taxon>Eukaryota</taxon>
        <taxon>Fungi</taxon>
        <taxon>Dikarya</taxon>
        <taxon>Ascomycota</taxon>
        <taxon>Pezizomycotina</taxon>
        <taxon>Dothideomycetes</taxon>
        <taxon>Pleosporomycetidae</taxon>
        <taxon>Pleosporales</taxon>
        <taxon>Pleosporineae</taxon>
        <taxon>Pleosporaceae</taxon>
        <taxon>Bipolaris</taxon>
    </lineage>
</organism>
<dbReference type="Proteomes" id="UP000016936">
    <property type="component" value="Unassembled WGS sequence"/>
</dbReference>
<evidence type="ECO:0000313" key="2">
    <source>
        <dbReference type="Proteomes" id="UP000016936"/>
    </source>
</evidence>
<feature type="non-terminal residue" evidence="1">
    <location>
        <position position="1"/>
    </location>
</feature>
<gene>
    <name evidence="1" type="ORF">COCHEDRAFT_1104936</name>
</gene>
<reference evidence="2" key="2">
    <citation type="journal article" date="2013" name="PLoS Genet.">
        <title>Comparative genome structure, secondary metabolite, and effector coding capacity across Cochliobolus pathogens.</title>
        <authorList>
            <person name="Condon B.J."/>
            <person name="Leng Y."/>
            <person name="Wu D."/>
            <person name="Bushley K.E."/>
            <person name="Ohm R.A."/>
            <person name="Otillar R."/>
            <person name="Martin J."/>
            <person name="Schackwitz W."/>
            <person name="Grimwood J."/>
            <person name="MohdZainudin N."/>
            <person name="Xue C."/>
            <person name="Wang R."/>
            <person name="Manning V.A."/>
            <person name="Dhillon B."/>
            <person name="Tu Z.J."/>
            <person name="Steffenson B.J."/>
            <person name="Salamov A."/>
            <person name="Sun H."/>
            <person name="Lowry S."/>
            <person name="LaButti K."/>
            <person name="Han J."/>
            <person name="Copeland A."/>
            <person name="Lindquist E."/>
            <person name="Barry K."/>
            <person name="Schmutz J."/>
            <person name="Baker S.E."/>
            <person name="Ciuffetti L.M."/>
            <person name="Grigoriev I.V."/>
            <person name="Zhong S."/>
            <person name="Turgeon B.G."/>
        </authorList>
    </citation>
    <scope>NUCLEOTIDE SEQUENCE [LARGE SCALE GENOMIC DNA]</scope>
    <source>
        <strain evidence="2">C5 / ATCC 48332 / race O</strain>
    </source>
</reference>
<protein>
    <submittedName>
        <fullName evidence="1">Uncharacterized protein</fullName>
    </submittedName>
</protein>
<evidence type="ECO:0000313" key="1">
    <source>
        <dbReference type="EMBL" id="EMD89528.1"/>
    </source>
</evidence>
<dbReference type="EMBL" id="KB445578">
    <property type="protein sequence ID" value="EMD89528.1"/>
    <property type="molecule type" value="Genomic_DNA"/>
</dbReference>
<sequence>ARIRCVNITYYFIRENIIESNINLIYKPIKTILVNNLTKATSINKFKDFISRVNLVHLE</sequence>
<name>M2UNK5_COCH5</name>
<reference evidence="1 2" key="1">
    <citation type="journal article" date="2012" name="PLoS Pathog.">
        <title>Diverse lifestyles and strategies of plant pathogenesis encoded in the genomes of eighteen Dothideomycetes fungi.</title>
        <authorList>
            <person name="Ohm R.A."/>
            <person name="Feau N."/>
            <person name="Henrissat B."/>
            <person name="Schoch C.L."/>
            <person name="Horwitz B.A."/>
            <person name="Barry K.W."/>
            <person name="Condon B.J."/>
            <person name="Copeland A.C."/>
            <person name="Dhillon B."/>
            <person name="Glaser F."/>
            <person name="Hesse C.N."/>
            <person name="Kosti I."/>
            <person name="LaButti K."/>
            <person name="Lindquist E.A."/>
            <person name="Lucas S."/>
            <person name="Salamov A.A."/>
            <person name="Bradshaw R.E."/>
            <person name="Ciuffetti L."/>
            <person name="Hamelin R.C."/>
            <person name="Kema G.H.J."/>
            <person name="Lawrence C."/>
            <person name="Scott J.A."/>
            <person name="Spatafora J.W."/>
            <person name="Turgeon B.G."/>
            <person name="de Wit P.J.G.M."/>
            <person name="Zhong S."/>
            <person name="Goodwin S.B."/>
            <person name="Grigoriev I.V."/>
        </authorList>
    </citation>
    <scope>NUCLEOTIDE SEQUENCE [LARGE SCALE GENOMIC DNA]</scope>
    <source>
        <strain evidence="2">C5 / ATCC 48332 / race O</strain>
    </source>
</reference>
<dbReference type="HOGENOM" id="CLU_2967193_0_0_1"/>